<organism evidence="2 3">
    <name type="scientific">Hyalangium minutum</name>
    <dbReference type="NCBI Taxonomy" id="394096"/>
    <lineage>
        <taxon>Bacteria</taxon>
        <taxon>Pseudomonadati</taxon>
        <taxon>Myxococcota</taxon>
        <taxon>Myxococcia</taxon>
        <taxon>Myxococcales</taxon>
        <taxon>Cystobacterineae</taxon>
        <taxon>Archangiaceae</taxon>
        <taxon>Hyalangium</taxon>
    </lineage>
</organism>
<name>A0A085WM29_9BACT</name>
<feature type="region of interest" description="Disordered" evidence="1">
    <location>
        <begin position="191"/>
        <end position="222"/>
    </location>
</feature>
<evidence type="ECO:0000313" key="3">
    <source>
        <dbReference type="Proteomes" id="UP000028725"/>
    </source>
</evidence>
<evidence type="ECO:0000256" key="1">
    <source>
        <dbReference type="SAM" id="MobiDB-lite"/>
    </source>
</evidence>
<gene>
    <name evidence="2" type="ORF">DB31_7979</name>
</gene>
<keyword evidence="3" id="KW-1185">Reference proteome</keyword>
<protein>
    <submittedName>
        <fullName evidence="2">Uncharacterized protein</fullName>
    </submittedName>
</protein>
<evidence type="ECO:0000313" key="2">
    <source>
        <dbReference type="EMBL" id="KFE68742.1"/>
    </source>
</evidence>
<feature type="compositionally biased region" description="Polar residues" evidence="1">
    <location>
        <begin position="8"/>
        <end position="21"/>
    </location>
</feature>
<feature type="region of interest" description="Disordered" evidence="1">
    <location>
        <begin position="1"/>
        <end position="76"/>
    </location>
</feature>
<comment type="caution">
    <text evidence="2">The sequence shown here is derived from an EMBL/GenBank/DDBJ whole genome shotgun (WGS) entry which is preliminary data.</text>
</comment>
<dbReference type="RefSeq" id="WP_044189739.1">
    <property type="nucleotide sequence ID" value="NZ_JMCB01000006.1"/>
</dbReference>
<dbReference type="EMBL" id="JMCB01000006">
    <property type="protein sequence ID" value="KFE68742.1"/>
    <property type="molecule type" value="Genomic_DNA"/>
</dbReference>
<dbReference type="Proteomes" id="UP000028725">
    <property type="component" value="Unassembled WGS sequence"/>
</dbReference>
<sequence length="234" mass="24900">MRLAPVAPQNTSRISDLQNFTKPLAPQSPSTLPPDISKKLGPGPLMDTFSPRPLLQSQGAQQRTTQGSQLNDIASGVRSGSITGKEAQGLLAEQQKLANSQKTALADGQLSLGEKLKLGLEQARAGQNIDSAKGNSSRDVFAAFDKTAQRQAGQIDQIANGRARGTITHSEAGNLLGDQARIAGRRDLPGALNDKVTDLSQNRAQQDITRHSKPGTQFDLKSFQMRPVMAGVAK</sequence>
<dbReference type="STRING" id="394096.DB31_7979"/>
<proteinExistence type="predicted"/>
<reference evidence="2 3" key="1">
    <citation type="submission" date="2014-04" db="EMBL/GenBank/DDBJ databases">
        <title>Genome assembly of Hyalangium minutum DSM 14724.</title>
        <authorList>
            <person name="Sharma G."/>
            <person name="Subramanian S."/>
        </authorList>
    </citation>
    <scope>NUCLEOTIDE SEQUENCE [LARGE SCALE GENOMIC DNA]</scope>
    <source>
        <strain evidence="2 3">DSM 14724</strain>
    </source>
</reference>
<dbReference type="AlphaFoldDB" id="A0A085WM29"/>
<feature type="compositionally biased region" description="Polar residues" evidence="1">
    <location>
        <begin position="198"/>
        <end position="207"/>
    </location>
</feature>
<accession>A0A085WM29</accession>
<feature type="compositionally biased region" description="Polar residues" evidence="1">
    <location>
        <begin position="55"/>
        <end position="76"/>
    </location>
</feature>